<dbReference type="EMBL" id="JWIR02000046">
    <property type="protein sequence ID" value="KKB38585.1"/>
    <property type="molecule type" value="Genomic_DNA"/>
</dbReference>
<dbReference type="STRING" id="1221996.QY95_02583"/>
<dbReference type="Pfam" id="PF05135">
    <property type="entry name" value="Phage_connect_1"/>
    <property type="match status" value="1"/>
</dbReference>
<dbReference type="Proteomes" id="UP000031563">
    <property type="component" value="Unassembled WGS sequence"/>
</dbReference>
<accession>A0A0F5I013</accession>
<dbReference type="RefSeq" id="WP_039237291.1">
    <property type="nucleotide sequence ID" value="NZ_JWIR02000046.1"/>
</dbReference>
<comment type="caution">
    <text evidence="1">The sequence shown here is derived from an EMBL/GenBank/DDBJ whole genome shotgun (WGS) entry which is preliminary data.</text>
</comment>
<evidence type="ECO:0000313" key="1">
    <source>
        <dbReference type="EMBL" id="KKB38585.1"/>
    </source>
</evidence>
<dbReference type="Gene3D" id="1.10.246.150">
    <property type="match status" value="1"/>
</dbReference>
<keyword evidence="2" id="KW-1185">Reference proteome</keyword>
<dbReference type="InterPro" id="IPR053746">
    <property type="entry name" value="Viral_HT_Connector_Assembly"/>
</dbReference>
<dbReference type="AlphaFoldDB" id="A0A0F5I013"/>
<dbReference type="InterPro" id="IPR021146">
    <property type="entry name" value="Phage_gp6-like_head-tail"/>
</dbReference>
<name>A0A0F5I013_BACTR</name>
<proteinExistence type="predicted"/>
<protein>
    <submittedName>
        <fullName evidence="1">Phage capsid and scaffold</fullName>
    </submittedName>
</protein>
<accession>A0A0F5HMX0</accession>
<gene>
    <name evidence="1" type="ORF">QY95_02583</name>
</gene>
<evidence type="ECO:0000313" key="2">
    <source>
        <dbReference type="Proteomes" id="UP000031563"/>
    </source>
</evidence>
<sequence>MWRPTPDEIEEIKLINGEQSVEEDKYYLTMLPILFEHVKEVCNNNFGHREGTQPNIPPGVKIYMAKVIAFNKNKMGLRSRKMGSVSYSYDVEFPNSMDHYIRPYKKVKFHALR</sequence>
<dbReference type="OrthoDB" id="2408702at2"/>
<reference evidence="1" key="1">
    <citation type="submission" date="2015-02" db="EMBL/GenBank/DDBJ databases">
        <title>Genome Assembly of Bacillaceae bacterium MTCC 8252.</title>
        <authorList>
            <person name="Verma A."/>
            <person name="Khatri I."/>
            <person name="Mual P."/>
            <person name="Subramanian S."/>
            <person name="Krishnamurthi S."/>
        </authorList>
    </citation>
    <scope>NUCLEOTIDE SEQUENCE [LARGE SCALE GENOMIC DNA]</scope>
    <source>
        <strain evidence="1">MTCC 8252</strain>
    </source>
</reference>
<organism evidence="1 2">
    <name type="scientific">Bacillus thermotolerans</name>
    <name type="common">Quasibacillus thermotolerans</name>
    <dbReference type="NCBI Taxonomy" id="1221996"/>
    <lineage>
        <taxon>Bacteria</taxon>
        <taxon>Bacillati</taxon>
        <taxon>Bacillota</taxon>
        <taxon>Bacilli</taxon>
        <taxon>Bacillales</taxon>
        <taxon>Bacillaceae</taxon>
        <taxon>Bacillus</taxon>
    </lineage>
</organism>